<gene>
    <name evidence="1" type="ORF">CALCODRAFT_511487</name>
</gene>
<sequence length="172" mass="18873">MYIGATSGVGGPNVGIGLITQGRCHGFAVLQFHGFTVGDEASLWKQFNGLPAQEHDWNVSFSQADYVSTLKTLMGDKAKLKAWGTRHFTSSSAVEVPENVHKGNANDNVMDVGRHGERTLCSKRGELVTEENGVTVAMSWKRARSSDSWRAKRSAWVRSASGNEWSEETRKS</sequence>
<proteinExistence type="predicted"/>
<evidence type="ECO:0000313" key="2">
    <source>
        <dbReference type="Proteomes" id="UP000076842"/>
    </source>
</evidence>
<organism evidence="1 2">
    <name type="scientific">Calocera cornea HHB12733</name>
    <dbReference type="NCBI Taxonomy" id="1353952"/>
    <lineage>
        <taxon>Eukaryota</taxon>
        <taxon>Fungi</taxon>
        <taxon>Dikarya</taxon>
        <taxon>Basidiomycota</taxon>
        <taxon>Agaricomycotina</taxon>
        <taxon>Dacrymycetes</taxon>
        <taxon>Dacrymycetales</taxon>
        <taxon>Dacrymycetaceae</taxon>
        <taxon>Calocera</taxon>
    </lineage>
</organism>
<keyword evidence="2" id="KW-1185">Reference proteome</keyword>
<protein>
    <submittedName>
        <fullName evidence="1">Uncharacterized protein</fullName>
    </submittedName>
</protein>
<evidence type="ECO:0000313" key="1">
    <source>
        <dbReference type="EMBL" id="KZT53344.1"/>
    </source>
</evidence>
<reference evidence="1 2" key="1">
    <citation type="journal article" date="2016" name="Mol. Biol. Evol.">
        <title>Comparative Genomics of Early-Diverging Mushroom-Forming Fungi Provides Insights into the Origins of Lignocellulose Decay Capabilities.</title>
        <authorList>
            <person name="Nagy L.G."/>
            <person name="Riley R."/>
            <person name="Tritt A."/>
            <person name="Adam C."/>
            <person name="Daum C."/>
            <person name="Floudas D."/>
            <person name="Sun H."/>
            <person name="Yadav J.S."/>
            <person name="Pangilinan J."/>
            <person name="Larsson K.H."/>
            <person name="Matsuura K."/>
            <person name="Barry K."/>
            <person name="Labutti K."/>
            <person name="Kuo R."/>
            <person name="Ohm R.A."/>
            <person name="Bhattacharya S.S."/>
            <person name="Shirouzu T."/>
            <person name="Yoshinaga Y."/>
            <person name="Martin F.M."/>
            <person name="Grigoriev I.V."/>
            <person name="Hibbett D.S."/>
        </authorList>
    </citation>
    <scope>NUCLEOTIDE SEQUENCE [LARGE SCALE GENOMIC DNA]</scope>
    <source>
        <strain evidence="1 2">HHB12733</strain>
    </source>
</reference>
<dbReference type="AlphaFoldDB" id="A0A165DQY8"/>
<name>A0A165DQY8_9BASI</name>
<dbReference type="InParanoid" id="A0A165DQY8"/>
<accession>A0A165DQY8</accession>
<dbReference type="EMBL" id="KV424040">
    <property type="protein sequence ID" value="KZT53344.1"/>
    <property type="molecule type" value="Genomic_DNA"/>
</dbReference>
<dbReference type="Proteomes" id="UP000076842">
    <property type="component" value="Unassembled WGS sequence"/>
</dbReference>